<dbReference type="InterPro" id="IPR021110">
    <property type="entry name" value="DNA_rep_checkpnt_protein"/>
</dbReference>
<organism evidence="8 9">
    <name type="scientific">Lepidopterella palustris CBS 459.81</name>
    <dbReference type="NCBI Taxonomy" id="1314670"/>
    <lineage>
        <taxon>Eukaryota</taxon>
        <taxon>Fungi</taxon>
        <taxon>Dikarya</taxon>
        <taxon>Ascomycota</taxon>
        <taxon>Pezizomycotina</taxon>
        <taxon>Dothideomycetes</taxon>
        <taxon>Pleosporomycetidae</taxon>
        <taxon>Mytilinidiales</taxon>
        <taxon>Argynnaceae</taxon>
        <taxon>Lepidopterella</taxon>
    </lineage>
</organism>
<evidence type="ECO:0000256" key="4">
    <source>
        <dbReference type="ARBA" id="ARBA00023242"/>
    </source>
</evidence>
<keyword evidence="9" id="KW-1185">Reference proteome</keyword>
<dbReference type="PANTHER" id="PTHR12387">
    <property type="entry name" value="26S PROTEASOME NON-ATPASE REGULATORY SUBUNIT 8"/>
    <property type="match status" value="1"/>
</dbReference>
<evidence type="ECO:0000313" key="9">
    <source>
        <dbReference type="Proteomes" id="UP000250266"/>
    </source>
</evidence>
<dbReference type="CDD" id="cd22289">
    <property type="entry name" value="RecQL4_SLD2_NTD"/>
    <property type="match status" value="1"/>
</dbReference>
<evidence type="ECO:0000256" key="3">
    <source>
        <dbReference type="ARBA" id="ARBA00022942"/>
    </source>
</evidence>
<dbReference type="Pfam" id="PF11719">
    <property type="entry name" value="Drc1-Sld2"/>
    <property type="match status" value="1"/>
</dbReference>
<feature type="region of interest" description="Disordered" evidence="6">
    <location>
        <begin position="482"/>
        <end position="532"/>
    </location>
</feature>
<feature type="region of interest" description="Disordered" evidence="6">
    <location>
        <begin position="168"/>
        <end position="227"/>
    </location>
</feature>
<evidence type="ECO:0000256" key="6">
    <source>
        <dbReference type="SAM" id="MobiDB-lite"/>
    </source>
</evidence>
<name>A0A8E2EFD3_9PEZI</name>
<feature type="compositionally biased region" description="Basic residues" evidence="6">
    <location>
        <begin position="434"/>
        <end position="444"/>
    </location>
</feature>
<dbReference type="GO" id="GO:0006260">
    <property type="term" value="P:DNA replication"/>
    <property type="evidence" value="ECO:0007669"/>
    <property type="project" value="InterPro"/>
</dbReference>
<accession>A0A8E2EFD3</accession>
<evidence type="ECO:0000259" key="7">
    <source>
        <dbReference type="PROSITE" id="PS50250"/>
    </source>
</evidence>
<protein>
    <recommendedName>
        <fullName evidence="7">PCI domain-containing protein</fullName>
    </recommendedName>
</protein>
<dbReference type="PANTHER" id="PTHR12387:SF0">
    <property type="entry name" value="26S PROTEASOME NON-ATPASE REGULATORY SUBUNIT 8"/>
    <property type="match status" value="1"/>
</dbReference>
<dbReference type="InterPro" id="IPR006746">
    <property type="entry name" value="26S_Psome_Rpn12"/>
</dbReference>
<dbReference type="GO" id="GO:0008541">
    <property type="term" value="C:proteasome regulatory particle, lid subcomplex"/>
    <property type="evidence" value="ECO:0007669"/>
    <property type="project" value="TreeGrafter"/>
</dbReference>
<evidence type="ECO:0000313" key="8">
    <source>
        <dbReference type="EMBL" id="OCK82781.1"/>
    </source>
</evidence>
<feature type="region of interest" description="Disordered" evidence="6">
    <location>
        <begin position="60"/>
        <end position="112"/>
    </location>
</feature>
<proteinExistence type="inferred from homology"/>
<sequence>MVTNYSELNDRCTILRQELKIWEKEFAAAHGGRKAGREDIKANATISQKNKEYFKIREILASKSEPQTPSKTARKRKTTEEPSRTSPKLHADLTKTPTKHASAEVTVPPSAPGSVSKLLLTPTYIRSVIGPTPQKDGLVLGLFDLLPLETPSKAQRTVLGDVVPNIVQTPSKNRGKPEDECSIESHARGSRTPLSPGKRFLLDKFATPEKRKRDEEGVPSSSMNHLSTPMFLRRDTHTLDMITEEDETPRPAPWKRRSLGRSLSSMIQDLKKQEEQRQVEEEERLDEELEIMREMEMEAAGIAIPKKAKAPEILVEDSQTPMKLGPDGFDESDEETDIPQDALDRNGNPRKVWKKRGQKRTTRRVIMRPVITKPRAIPDASTLDDNSDDPEVVQETRSNGHDQNHEDRTGAGEFHEELSDDEGSSDYSNDSHTSKKRKTQHKKAKEPPKKQSKEPTVITEDGSVKKVAKRVSAAAHANFRRLKIKSKAPKGQGRSPVNFLTKQPPVNITASQRTSSPAPTPRKPAPSPPNNPVLAIRKSISAAEMAEHELRDLLKQLHHSLSSHKYQQSTPLLSRAKVALLHLNALIPSPSTPRQHLLLARETLELGALISIRLKDPTSFTRYFQQLQPFYSLPETQLPKESGNSSKITGLYLLLLLSDGDYAGFHTLLETLEVAAAQARQQGRGGKGLEDDVFIQYPIRLEQALMEGSYDRVWGETKSERVPSEEFGMFSEVLIGTIRKEIASCSEKAYPSIPISDAKSLLFLDSEGSVVKFAHELGWMVKDGRIYFPQQAEEMQSLDRDIMVTSDQVIENTLGYARELETIV</sequence>
<feature type="compositionally biased region" description="Acidic residues" evidence="6">
    <location>
        <begin position="328"/>
        <end position="338"/>
    </location>
</feature>
<evidence type="ECO:0000256" key="2">
    <source>
        <dbReference type="ARBA" id="ARBA00009627"/>
    </source>
</evidence>
<dbReference type="FunFam" id="1.25.40.990:FF:000001">
    <property type="entry name" value="26S proteasome non-ATPase regulatory subunit"/>
    <property type="match status" value="1"/>
</dbReference>
<dbReference type="Gene3D" id="1.10.10.1460">
    <property type="match status" value="1"/>
</dbReference>
<dbReference type="GO" id="GO:0043161">
    <property type="term" value="P:proteasome-mediated ubiquitin-dependent protein catabolic process"/>
    <property type="evidence" value="ECO:0007669"/>
    <property type="project" value="TreeGrafter"/>
</dbReference>
<dbReference type="Gene3D" id="1.25.40.990">
    <property type="match status" value="1"/>
</dbReference>
<dbReference type="InterPro" id="IPR033464">
    <property type="entry name" value="CSN8_PSD8_EIF3K"/>
</dbReference>
<dbReference type="Pfam" id="PF10075">
    <property type="entry name" value="CSN8_PSD8_EIF3K"/>
    <property type="match status" value="1"/>
</dbReference>
<dbReference type="Proteomes" id="UP000250266">
    <property type="component" value="Unassembled WGS sequence"/>
</dbReference>
<keyword evidence="5" id="KW-0175">Coiled coil</keyword>
<feature type="domain" description="PCI" evidence="7">
    <location>
        <begin position="619"/>
        <end position="804"/>
    </location>
</feature>
<evidence type="ECO:0000256" key="5">
    <source>
        <dbReference type="SAM" id="Coils"/>
    </source>
</evidence>
<dbReference type="InterPro" id="IPR000717">
    <property type="entry name" value="PCI_dom"/>
</dbReference>
<comment type="similarity">
    <text evidence="2">Belongs to the proteasome subunit S14 family.</text>
</comment>
<keyword evidence="4" id="KW-0539">Nucleus</keyword>
<dbReference type="OrthoDB" id="8775810at2759"/>
<dbReference type="PROSITE" id="PS50250">
    <property type="entry name" value="PCI"/>
    <property type="match status" value="1"/>
</dbReference>
<dbReference type="GO" id="GO:0005634">
    <property type="term" value="C:nucleus"/>
    <property type="evidence" value="ECO:0007669"/>
    <property type="project" value="UniProtKB-SubCell"/>
</dbReference>
<feature type="region of interest" description="Disordered" evidence="6">
    <location>
        <begin position="316"/>
        <end position="463"/>
    </location>
</feature>
<feature type="coiled-coil region" evidence="5">
    <location>
        <begin position="263"/>
        <end position="298"/>
    </location>
</feature>
<feature type="compositionally biased region" description="Basic and acidic residues" evidence="6">
    <location>
        <begin position="200"/>
        <end position="216"/>
    </location>
</feature>
<feature type="compositionally biased region" description="Basic residues" evidence="6">
    <location>
        <begin position="351"/>
        <end position="366"/>
    </location>
</feature>
<evidence type="ECO:0000256" key="1">
    <source>
        <dbReference type="ARBA" id="ARBA00004123"/>
    </source>
</evidence>
<dbReference type="GO" id="GO:0005829">
    <property type="term" value="C:cytosol"/>
    <property type="evidence" value="ECO:0007669"/>
    <property type="project" value="TreeGrafter"/>
</dbReference>
<keyword evidence="3" id="KW-0647">Proteasome</keyword>
<comment type="subcellular location">
    <subcellularLocation>
        <location evidence="1">Nucleus</location>
    </subcellularLocation>
</comment>
<feature type="compositionally biased region" description="Basic and acidic residues" evidence="6">
    <location>
        <begin position="175"/>
        <end position="187"/>
    </location>
</feature>
<feature type="compositionally biased region" description="Pro residues" evidence="6">
    <location>
        <begin position="518"/>
        <end position="531"/>
    </location>
</feature>
<gene>
    <name evidence="8" type="ORF">K432DRAFT_323541</name>
</gene>
<feature type="compositionally biased region" description="Basic and acidic residues" evidence="6">
    <location>
        <begin position="78"/>
        <end position="93"/>
    </location>
</feature>
<reference evidence="8 9" key="1">
    <citation type="journal article" date="2016" name="Nat. Commun.">
        <title>Ectomycorrhizal ecology is imprinted in the genome of the dominant symbiotic fungus Cenococcum geophilum.</title>
        <authorList>
            <consortium name="DOE Joint Genome Institute"/>
            <person name="Peter M."/>
            <person name="Kohler A."/>
            <person name="Ohm R.A."/>
            <person name="Kuo A."/>
            <person name="Krutzmann J."/>
            <person name="Morin E."/>
            <person name="Arend M."/>
            <person name="Barry K.W."/>
            <person name="Binder M."/>
            <person name="Choi C."/>
            <person name="Clum A."/>
            <person name="Copeland A."/>
            <person name="Grisel N."/>
            <person name="Haridas S."/>
            <person name="Kipfer T."/>
            <person name="LaButti K."/>
            <person name="Lindquist E."/>
            <person name="Lipzen A."/>
            <person name="Maire R."/>
            <person name="Meier B."/>
            <person name="Mihaltcheva S."/>
            <person name="Molinier V."/>
            <person name="Murat C."/>
            <person name="Poggeler S."/>
            <person name="Quandt C.A."/>
            <person name="Sperisen C."/>
            <person name="Tritt A."/>
            <person name="Tisserant E."/>
            <person name="Crous P.W."/>
            <person name="Henrissat B."/>
            <person name="Nehls U."/>
            <person name="Egli S."/>
            <person name="Spatafora J.W."/>
            <person name="Grigoriev I.V."/>
            <person name="Martin F.M."/>
        </authorList>
    </citation>
    <scope>NUCLEOTIDE SEQUENCE [LARGE SCALE GENOMIC DNA]</scope>
    <source>
        <strain evidence="8 9">CBS 459.81</strain>
    </source>
</reference>
<dbReference type="EMBL" id="KV744878">
    <property type="protein sequence ID" value="OCK82781.1"/>
    <property type="molecule type" value="Genomic_DNA"/>
</dbReference>
<feature type="compositionally biased region" description="Polar residues" evidence="6">
    <location>
        <begin position="498"/>
        <end position="512"/>
    </location>
</feature>
<feature type="compositionally biased region" description="Basic and acidic residues" evidence="6">
    <location>
        <begin position="398"/>
        <end position="417"/>
    </location>
</feature>
<dbReference type="AlphaFoldDB" id="A0A8E2EFD3"/>